<dbReference type="KEGG" id="pmrn:116946496"/>
<dbReference type="FunFam" id="3.60.20.30:FF:000001">
    <property type="entry name" value="Isoaspartyl peptidase/L-asparaginase"/>
    <property type="match status" value="1"/>
</dbReference>
<keyword evidence="8" id="KW-0068">Autocatalytic cleavage</keyword>
<dbReference type="InterPro" id="IPR029055">
    <property type="entry name" value="Ntn_hydrolases_N"/>
</dbReference>
<organism evidence="18 19">
    <name type="scientific">Petromyzon marinus</name>
    <name type="common">Sea lamprey</name>
    <dbReference type="NCBI Taxonomy" id="7757"/>
    <lineage>
        <taxon>Eukaryota</taxon>
        <taxon>Metazoa</taxon>
        <taxon>Chordata</taxon>
        <taxon>Craniata</taxon>
        <taxon>Vertebrata</taxon>
        <taxon>Cyclostomata</taxon>
        <taxon>Hyperoartia</taxon>
        <taxon>Petromyzontiformes</taxon>
        <taxon>Petromyzontidae</taxon>
        <taxon>Petromyzon</taxon>
    </lineage>
</organism>
<dbReference type="GO" id="GO:0008798">
    <property type="term" value="F:beta-aspartyl-peptidase activity"/>
    <property type="evidence" value="ECO:0007669"/>
    <property type="project" value="UniProtKB-EC"/>
</dbReference>
<name>A0AAJ7X0U1_PETMA</name>
<dbReference type="EC" id="3.4.19.5" evidence="3"/>
<comment type="catalytic activity">
    <reaction evidence="1">
        <text>Cleavage of a beta-linked Asp residue from the N-terminus of a polypeptide.</text>
        <dbReference type="EC" id="3.4.19.5"/>
    </reaction>
</comment>
<dbReference type="GO" id="GO:0004067">
    <property type="term" value="F:asparaginase activity"/>
    <property type="evidence" value="ECO:0007669"/>
    <property type="project" value="UniProtKB-EC"/>
</dbReference>
<evidence type="ECO:0000256" key="11">
    <source>
        <dbReference type="ARBA" id="ARBA00030414"/>
    </source>
</evidence>
<evidence type="ECO:0000256" key="2">
    <source>
        <dbReference type="ARBA" id="ARBA00010872"/>
    </source>
</evidence>
<evidence type="ECO:0000256" key="7">
    <source>
        <dbReference type="ARBA" id="ARBA00022801"/>
    </source>
</evidence>
<dbReference type="SUPFAM" id="SSF56235">
    <property type="entry name" value="N-terminal nucleophile aminohydrolases (Ntn hydrolases)"/>
    <property type="match status" value="1"/>
</dbReference>
<comment type="similarity">
    <text evidence="2">Belongs to the Ntn-hydrolase family.</text>
</comment>
<feature type="binding site" evidence="15">
    <location>
        <begin position="258"/>
        <end position="261"/>
    </location>
    <ligand>
        <name>substrate</name>
    </ligand>
</feature>
<evidence type="ECO:0000256" key="6">
    <source>
        <dbReference type="ARBA" id="ARBA00022670"/>
    </source>
</evidence>
<evidence type="ECO:0000256" key="12">
    <source>
        <dbReference type="ARBA" id="ARBA00030667"/>
    </source>
</evidence>
<dbReference type="Proteomes" id="UP001318040">
    <property type="component" value="Chromosome 27"/>
</dbReference>
<dbReference type="RefSeq" id="XP_032817339.1">
    <property type="nucleotide sequence ID" value="XM_032961448.1"/>
</dbReference>
<evidence type="ECO:0000256" key="1">
    <source>
        <dbReference type="ARBA" id="ARBA00000306"/>
    </source>
</evidence>
<dbReference type="Gene3D" id="3.60.20.30">
    <property type="entry name" value="(Glycosyl)asparaginase"/>
    <property type="match status" value="1"/>
</dbReference>
<evidence type="ECO:0000256" key="13">
    <source>
        <dbReference type="ARBA" id="ARBA00049366"/>
    </source>
</evidence>
<dbReference type="EC" id="3.5.1.1" evidence="4"/>
<reference evidence="19 20" key="1">
    <citation type="submission" date="2025-04" db="UniProtKB">
        <authorList>
            <consortium name="RefSeq"/>
        </authorList>
    </citation>
    <scope>IDENTIFICATION</scope>
    <source>
        <tissue evidence="19 20">Sperm</tissue>
    </source>
</reference>
<feature type="site" description="Cleavage; by autolysis" evidence="16">
    <location>
        <begin position="206"/>
        <end position="207"/>
    </location>
</feature>
<evidence type="ECO:0000313" key="20">
    <source>
        <dbReference type="RefSeq" id="XP_032817340.1"/>
    </source>
</evidence>
<protein>
    <recommendedName>
        <fullName evidence="5">Isoaspartyl peptidase/L-asparaginase</fullName>
        <ecNumber evidence="3">3.4.19.5</ecNumber>
        <ecNumber evidence="4">3.5.1.1</ecNumber>
    </recommendedName>
    <alternativeName>
        <fullName evidence="9">Asparaginase-like protein 1</fullName>
    </alternativeName>
    <alternativeName>
        <fullName evidence="12">Beta-aspartyl-peptidase</fullName>
    </alternativeName>
    <alternativeName>
        <fullName evidence="10">Isoaspartyl dipeptidase</fullName>
    </alternativeName>
    <alternativeName>
        <fullName evidence="11">L-asparagine amidohydrolase</fullName>
    </alternativeName>
</protein>
<evidence type="ECO:0000256" key="16">
    <source>
        <dbReference type="PIRSR" id="PIRSR600246-3"/>
    </source>
</evidence>
<dbReference type="InterPro" id="IPR033844">
    <property type="entry name" value="ASRGL1_meta"/>
</dbReference>
<proteinExistence type="inferred from homology"/>
<keyword evidence="7" id="KW-0378">Hydrolase</keyword>
<feature type="region of interest" description="Disordered" evidence="17">
    <location>
        <begin position="1"/>
        <end position="39"/>
    </location>
</feature>
<dbReference type="GO" id="GO:0033345">
    <property type="term" value="P:L-asparagine catabolic process via L-aspartate"/>
    <property type="evidence" value="ECO:0007669"/>
    <property type="project" value="TreeGrafter"/>
</dbReference>
<dbReference type="RefSeq" id="XP_032817340.1">
    <property type="nucleotide sequence ID" value="XM_032961449.1"/>
</dbReference>
<dbReference type="PANTHER" id="PTHR10188:SF43">
    <property type="entry name" value="ASPARAGINASE (EUROFUNG)"/>
    <property type="match status" value="1"/>
</dbReference>
<feature type="compositionally biased region" description="Basic and acidic residues" evidence="17">
    <location>
        <begin position="7"/>
        <end position="22"/>
    </location>
</feature>
<dbReference type="GO" id="GO:0006508">
    <property type="term" value="P:proteolysis"/>
    <property type="evidence" value="ECO:0007669"/>
    <property type="project" value="UniProtKB-KW"/>
</dbReference>
<feature type="active site" description="Nucleophile" evidence="14">
    <location>
        <position position="207"/>
    </location>
</feature>
<keyword evidence="6" id="KW-0645">Protease</keyword>
<dbReference type="PANTHER" id="PTHR10188">
    <property type="entry name" value="L-ASPARAGINASE"/>
    <property type="match status" value="1"/>
</dbReference>
<evidence type="ECO:0000256" key="9">
    <source>
        <dbReference type="ARBA" id="ARBA00029701"/>
    </source>
</evidence>
<evidence type="ECO:0000256" key="17">
    <source>
        <dbReference type="SAM" id="MobiDB-lite"/>
    </source>
</evidence>
<evidence type="ECO:0000313" key="19">
    <source>
        <dbReference type="RefSeq" id="XP_032817339.1"/>
    </source>
</evidence>
<comment type="catalytic activity">
    <reaction evidence="13">
        <text>L-asparagine + H2O = L-aspartate + NH4(+)</text>
        <dbReference type="Rhea" id="RHEA:21016"/>
        <dbReference type="ChEBI" id="CHEBI:15377"/>
        <dbReference type="ChEBI" id="CHEBI:28938"/>
        <dbReference type="ChEBI" id="CHEBI:29991"/>
        <dbReference type="ChEBI" id="CHEBI:58048"/>
        <dbReference type="EC" id="3.5.1.1"/>
    </reaction>
</comment>
<dbReference type="GO" id="GO:0005737">
    <property type="term" value="C:cytoplasm"/>
    <property type="evidence" value="ECO:0007669"/>
    <property type="project" value="TreeGrafter"/>
</dbReference>
<evidence type="ECO:0000313" key="18">
    <source>
        <dbReference type="Proteomes" id="UP001318040"/>
    </source>
</evidence>
<gene>
    <name evidence="19 20" type="primary">LOC116946496</name>
</gene>
<accession>A0AAJ7X0U1</accession>
<dbReference type="InterPro" id="IPR000246">
    <property type="entry name" value="Peptidase_T2"/>
</dbReference>
<evidence type="ECO:0000256" key="8">
    <source>
        <dbReference type="ARBA" id="ARBA00022813"/>
    </source>
</evidence>
<evidence type="ECO:0000256" key="10">
    <source>
        <dbReference type="ARBA" id="ARBA00029780"/>
    </source>
</evidence>
<dbReference type="Pfam" id="PF01112">
    <property type="entry name" value="Asparaginase_2"/>
    <property type="match status" value="1"/>
</dbReference>
<evidence type="ECO:0000256" key="15">
    <source>
        <dbReference type="PIRSR" id="PIRSR600246-2"/>
    </source>
</evidence>
<evidence type="ECO:0000256" key="14">
    <source>
        <dbReference type="PIRSR" id="PIRSR600246-1"/>
    </source>
</evidence>
<evidence type="ECO:0000256" key="5">
    <source>
        <dbReference type="ARBA" id="ARBA00022280"/>
    </source>
</evidence>
<dbReference type="AlphaFoldDB" id="A0AAJ7X0U1"/>
<dbReference type="CDD" id="cd04702">
    <property type="entry name" value="ASRGL1_like"/>
    <property type="match status" value="1"/>
</dbReference>
<keyword evidence="18" id="KW-1185">Reference proteome</keyword>
<evidence type="ECO:0000256" key="4">
    <source>
        <dbReference type="ARBA" id="ARBA00012920"/>
    </source>
</evidence>
<evidence type="ECO:0000256" key="3">
    <source>
        <dbReference type="ARBA" id="ARBA00012879"/>
    </source>
</evidence>
<feature type="binding site" evidence="15">
    <location>
        <begin position="235"/>
        <end position="238"/>
    </location>
    <ligand>
        <name>substrate</name>
    </ligand>
</feature>
<sequence>MQAPAKEPGRVEKSQAAEKLNDDGGDDGEETRRRRNPGPAVVVVHGGAWAIPDDLAEASVAGVKRAVVRAHELLSSGGGSALDAVEAAVKALEDDVAFDAGHGSVLTEAGEVEMDALMMDGRTLRLGSVSCVQGVANPVSLARAVMEKTEHAMLTAAGAARFAEAQGVARVPQHELVTEAARSEWERYRRYRHAVRALFSSERAHDTVGAVALDARGDVACATSTGGITNKMPGRVGDSPIVGCGGYADNAVGAVSTTGHGESIMKVTLARLILFHMEAGKSPDEATALALSHMRDRVGGHGGAVVLGRDGCWGVRCSTERMAWAAVAAGSLYYGLQPGEVHIEPLK</sequence>